<dbReference type="Pfam" id="PF21018">
    <property type="entry name" value="BipA_C"/>
    <property type="match status" value="1"/>
</dbReference>
<dbReference type="Proteomes" id="UP000198817">
    <property type="component" value="Unassembled WGS sequence"/>
</dbReference>
<feature type="domain" description="Tr-type G" evidence="5">
    <location>
        <begin position="5"/>
        <end position="219"/>
    </location>
</feature>
<dbReference type="FunFam" id="3.30.70.240:FF:000002">
    <property type="entry name" value="GTP-binding protein TypA"/>
    <property type="match status" value="1"/>
</dbReference>
<dbReference type="Gene3D" id="2.40.50.250">
    <property type="entry name" value="bipa protein"/>
    <property type="match status" value="1"/>
</dbReference>
<feature type="binding site" evidence="4">
    <location>
        <begin position="130"/>
        <end position="133"/>
    </location>
    <ligand>
        <name>GTP</name>
        <dbReference type="ChEBI" id="CHEBI:37565"/>
    </ligand>
</feature>
<dbReference type="InterPro" id="IPR005225">
    <property type="entry name" value="Small_GTP-bd"/>
</dbReference>
<dbReference type="EC" id="3.6.5.-" evidence="4"/>
<dbReference type="PROSITE" id="PS00301">
    <property type="entry name" value="G_TR_1"/>
    <property type="match status" value="1"/>
</dbReference>
<dbReference type="InterPro" id="IPR048876">
    <property type="entry name" value="BipA_C"/>
</dbReference>
<keyword evidence="4" id="KW-0378">Hydrolase</keyword>
<dbReference type="GO" id="GO:0043022">
    <property type="term" value="F:ribosome binding"/>
    <property type="evidence" value="ECO:0007669"/>
    <property type="project" value="UniProtKB-UniRule"/>
</dbReference>
<dbReference type="Gene3D" id="3.40.50.300">
    <property type="entry name" value="P-loop containing nucleotide triphosphate hydrolases"/>
    <property type="match status" value="1"/>
</dbReference>
<accession>A0A1I7IGT3</accession>
<dbReference type="InterPro" id="IPR047042">
    <property type="entry name" value="BipA_II"/>
</dbReference>
<reference evidence="6 7" key="1">
    <citation type="submission" date="2016-10" db="EMBL/GenBank/DDBJ databases">
        <authorList>
            <person name="de Groot N.N."/>
        </authorList>
    </citation>
    <scope>NUCLEOTIDE SEQUENCE [LARGE SCALE GENOMIC DNA]</scope>
    <source>
        <strain evidence="6 7">KHGC13</strain>
    </source>
</reference>
<dbReference type="InterPro" id="IPR009000">
    <property type="entry name" value="Transl_B-barrel_sf"/>
</dbReference>
<dbReference type="SUPFAM" id="SSF52540">
    <property type="entry name" value="P-loop containing nucleoside triphosphate hydrolases"/>
    <property type="match status" value="1"/>
</dbReference>
<dbReference type="InterPro" id="IPR004161">
    <property type="entry name" value="EFTu-like_2"/>
</dbReference>
<dbReference type="NCBIfam" id="TIGR01394">
    <property type="entry name" value="TypA_BipA"/>
    <property type="match status" value="1"/>
</dbReference>
<dbReference type="FunFam" id="3.30.70.870:FF:000003">
    <property type="entry name" value="GTP-binding protein TypA"/>
    <property type="match status" value="1"/>
</dbReference>
<dbReference type="OrthoDB" id="9801591at2"/>
<dbReference type="FunFam" id="2.40.30.10:FF:000016">
    <property type="entry name" value="GTP-binding protein TypA"/>
    <property type="match status" value="1"/>
</dbReference>
<evidence type="ECO:0000256" key="1">
    <source>
        <dbReference type="ARBA" id="ARBA00022741"/>
    </source>
</evidence>
<dbReference type="InterPro" id="IPR031157">
    <property type="entry name" value="G_TR_CS"/>
</dbReference>
<dbReference type="GO" id="GO:0019843">
    <property type="term" value="F:rRNA binding"/>
    <property type="evidence" value="ECO:0007669"/>
    <property type="project" value="UniProtKB-KW"/>
</dbReference>
<sequence length="634" mass="71357">MSDFQKIINIAVIAHVDAGKSTLVDAFLSQSHVFRENEEVIDCVMDSDAIERERGITIYSKNCSIMHNGVKINIVDTPGHADFSSEVERIMKTVDAVILLVDSSEGPMPQTRFVLSKSLEQGLNPILFINKIDKKDARIDEVVDEVYELFMDLDATDEQLDFPILYGIARQGIAVKDPAEVESIEIGEGDRKMKHTPEGFGGLNINPLLDEILEHYEPYPDRTGEPLQMQVSQLAYDDYIGRLGIGRITRGTVKAGQTVKVTKEGGEVADRKIGQVFVYRGLQRMPVEEAQCGDIVVVSGISDISIGETICDPEHPEAMEMIHIEEPTLSMNFMVNSSPFAGKVGKFVTSRHIRERLAKELEVNVGLKVEETDSTDCFKVSGRGELHLSILIENMRREGYELAVSKPHVILHRDENGNELEPVEEVVITAPDEYSGTIISKLNMRKGMMLQMNSENGYTRLEYHVPTRGLLGYRSEFINDTHGEGNMERRFFDFEPFKGEVPGRGNGVAIAIEEGTCTPYAIWNIQERVQMFVSPGTHVYEGMIVGMNSREDDMDVNPCKAKKVSNQRAAGSDDTIKLTPPRVFSLEEALEFIEEDELVEITPEDIRLRKKLLTELERRRARNERTRLMNQSQQ</sequence>
<dbReference type="Gene3D" id="3.30.70.240">
    <property type="match status" value="1"/>
</dbReference>
<dbReference type="PRINTS" id="PR00315">
    <property type="entry name" value="ELONGATNFCT"/>
</dbReference>
<keyword evidence="2 4" id="KW-0342">GTP-binding</keyword>
<dbReference type="GO" id="GO:0005829">
    <property type="term" value="C:cytosol"/>
    <property type="evidence" value="ECO:0007669"/>
    <property type="project" value="TreeGrafter"/>
</dbReference>
<dbReference type="STRING" id="155865.SAMN05216515_1462"/>
<keyword evidence="7" id="KW-1185">Reference proteome</keyword>
<dbReference type="InterPro" id="IPR047043">
    <property type="entry name" value="BipA_III"/>
</dbReference>
<dbReference type="RefSeq" id="WP_090472250.1">
    <property type="nucleotide sequence ID" value="NZ_CACWQI010000056.1"/>
</dbReference>
<dbReference type="InterPro" id="IPR035647">
    <property type="entry name" value="EFG_III/V"/>
</dbReference>
<dbReference type="SMART" id="SM00838">
    <property type="entry name" value="EFG_C"/>
    <property type="match status" value="1"/>
</dbReference>
<keyword evidence="4" id="KW-0690">Ribosome biogenesis</keyword>
<dbReference type="InterPro" id="IPR006298">
    <property type="entry name" value="BipA"/>
</dbReference>
<dbReference type="Pfam" id="PF00009">
    <property type="entry name" value="GTP_EFTU"/>
    <property type="match status" value="1"/>
</dbReference>
<keyword evidence="1 4" id="KW-0547">Nucleotide-binding</keyword>
<dbReference type="HAMAP" id="MF_00849">
    <property type="entry name" value="BipA"/>
    <property type="match status" value="1"/>
</dbReference>
<dbReference type="InterPro" id="IPR047041">
    <property type="entry name" value="BipA_GTP-bd_dom"/>
</dbReference>
<dbReference type="SUPFAM" id="SSF54980">
    <property type="entry name" value="EF-G C-terminal domain-like"/>
    <property type="match status" value="2"/>
</dbReference>
<dbReference type="GO" id="GO:0010467">
    <property type="term" value="P:gene expression"/>
    <property type="evidence" value="ECO:0007669"/>
    <property type="project" value="UniProtKB-ARBA"/>
</dbReference>
<dbReference type="AlphaFoldDB" id="A0A1I7IGT3"/>
<evidence type="ECO:0000259" key="5">
    <source>
        <dbReference type="PROSITE" id="PS51722"/>
    </source>
</evidence>
<keyword evidence="4" id="KW-0963">Cytoplasm</keyword>
<dbReference type="Pfam" id="PF00679">
    <property type="entry name" value="EFG_C"/>
    <property type="match status" value="1"/>
</dbReference>
<dbReference type="GO" id="GO:0000027">
    <property type="term" value="P:ribosomal large subunit assembly"/>
    <property type="evidence" value="ECO:0007669"/>
    <property type="project" value="UniProtKB-UniRule"/>
</dbReference>
<dbReference type="PROSITE" id="PS51722">
    <property type="entry name" value="G_TR_2"/>
    <property type="match status" value="1"/>
</dbReference>
<dbReference type="GO" id="GO:0000049">
    <property type="term" value="F:tRNA binding"/>
    <property type="evidence" value="ECO:0007669"/>
    <property type="project" value="UniProtKB-KW"/>
</dbReference>
<name>A0A1I7IGT3_9FIRM</name>
<dbReference type="NCBIfam" id="TIGR00231">
    <property type="entry name" value="small_GTP"/>
    <property type="match status" value="1"/>
</dbReference>
<comment type="subunit">
    <text evidence="4">Monomer.</text>
</comment>
<dbReference type="CDD" id="cd03710">
    <property type="entry name" value="BipA_TypA_C"/>
    <property type="match status" value="1"/>
</dbReference>
<dbReference type="GO" id="GO:0009409">
    <property type="term" value="P:response to cold"/>
    <property type="evidence" value="ECO:0007669"/>
    <property type="project" value="UniProtKB-ARBA"/>
</dbReference>
<dbReference type="GO" id="GO:0005525">
    <property type="term" value="F:GTP binding"/>
    <property type="evidence" value="ECO:0007669"/>
    <property type="project" value="UniProtKB-UniRule"/>
</dbReference>
<dbReference type="InterPro" id="IPR035651">
    <property type="entry name" value="BipA_V"/>
</dbReference>
<dbReference type="InterPro" id="IPR000795">
    <property type="entry name" value="T_Tr_GTP-bd_dom"/>
</dbReference>
<dbReference type="Pfam" id="PF03144">
    <property type="entry name" value="GTP_EFTU_D2"/>
    <property type="match status" value="1"/>
</dbReference>
<dbReference type="PANTHER" id="PTHR42908">
    <property type="entry name" value="TRANSLATION ELONGATION FACTOR-RELATED"/>
    <property type="match status" value="1"/>
</dbReference>
<comment type="similarity">
    <text evidence="4">Belongs to the TRAFAC class translation factor GTPase superfamily. Classic translation factor GTPase family. BipA subfamily.</text>
</comment>
<gene>
    <name evidence="4" type="primary">bipA</name>
    <name evidence="6" type="ORF">SAMN05216508_1462</name>
</gene>
<evidence type="ECO:0000256" key="2">
    <source>
        <dbReference type="ARBA" id="ARBA00023134"/>
    </source>
</evidence>
<evidence type="ECO:0000256" key="3">
    <source>
        <dbReference type="ARBA" id="ARBA00048548"/>
    </source>
</evidence>
<comment type="catalytic activity">
    <reaction evidence="3 4">
        <text>GTP + H2O = GDP + phosphate + H(+)</text>
        <dbReference type="Rhea" id="RHEA:19669"/>
        <dbReference type="ChEBI" id="CHEBI:15377"/>
        <dbReference type="ChEBI" id="CHEBI:15378"/>
        <dbReference type="ChEBI" id="CHEBI:37565"/>
        <dbReference type="ChEBI" id="CHEBI:43474"/>
        <dbReference type="ChEBI" id="CHEBI:58189"/>
    </reaction>
</comment>
<evidence type="ECO:0000313" key="6">
    <source>
        <dbReference type="EMBL" id="SFU72138.1"/>
    </source>
</evidence>
<dbReference type="PANTHER" id="PTHR42908:SF8">
    <property type="entry name" value="TR-TYPE G DOMAIN-CONTAINING PROTEIN"/>
    <property type="match status" value="1"/>
</dbReference>
<organism evidence="6 7">
    <name type="scientific">Eubacterium pyruvativorans</name>
    <dbReference type="NCBI Taxonomy" id="155865"/>
    <lineage>
        <taxon>Bacteria</taxon>
        <taxon>Bacillati</taxon>
        <taxon>Bacillota</taxon>
        <taxon>Clostridia</taxon>
        <taxon>Eubacteriales</taxon>
        <taxon>Eubacteriaceae</taxon>
        <taxon>Eubacterium</taxon>
    </lineage>
</organism>
<keyword evidence="4" id="KW-0694">RNA-binding</keyword>
<evidence type="ECO:0000256" key="4">
    <source>
        <dbReference type="HAMAP-Rule" id="MF_00849"/>
    </source>
</evidence>
<proteinExistence type="inferred from homology"/>
<dbReference type="CDD" id="cd01891">
    <property type="entry name" value="TypA_BipA"/>
    <property type="match status" value="1"/>
</dbReference>
<dbReference type="InterPro" id="IPR042116">
    <property type="entry name" value="TypA/BipA_C"/>
</dbReference>
<dbReference type="CDD" id="cd16263">
    <property type="entry name" value="BipA_III"/>
    <property type="match status" value="1"/>
</dbReference>
<keyword evidence="4" id="KW-0820">tRNA-binding</keyword>
<keyword evidence="4" id="KW-0699">rRNA-binding</keyword>
<dbReference type="GO" id="GO:1990904">
    <property type="term" value="C:ribonucleoprotein complex"/>
    <property type="evidence" value="ECO:0007669"/>
    <property type="project" value="TreeGrafter"/>
</dbReference>
<dbReference type="InterPro" id="IPR000640">
    <property type="entry name" value="EFG_V-like"/>
</dbReference>
<comment type="subcellular location">
    <subcellularLocation>
        <location evidence="4">Cytoplasm</location>
    </subcellularLocation>
    <text evidence="4">Binds to ribosomes.</text>
</comment>
<dbReference type="Gene3D" id="2.40.30.10">
    <property type="entry name" value="Translation factors"/>
    <property type="match status" value="1"/>
</dbReference>
<dbReference type="EMBL" id="FPBT01000046">
    <property type="protein sequence ID" value="SFU72138.1"/>
    <property type="molecule type" value="Genomic_DNA"/>
</dbReference>
<dbReference type="SUPFAM" id="SSF50447">
    <property type="entry name" value="Translation proteins"/>
    <property type="match status" value="1"/>
</dbReference>
<evidence type="ECO:0000313" key="7">
    <source>
        <dbReference type="Proteomes" id="UP000198817"/>
    </source>
</evidence>
<dbReference type="Gene3D" id="3.30.70.870">
    <property type="entry name" value="Elongation Factor G (Translational Gtpase), domain 3"/>
    <property type="match status" value="1"/>
</dbReference>
<dbReference type="CDD" id="cd03691">
    <property type="entry name" value="BipA_TypA_II"/>
    <property type="match status" value="1"/>
</dbReference>
<protein>
    <recommendedName>
        <fullName evidence="4">Large ribosomal subunit assembly factor BipA</fullName>
        <ecNumber evidence="4">3.6.5.-</ecNumber>
    </recommendedName>
    <alternativeName>
        <fullName evidence="4">GTP-binding protein BipA</fullName>
    </alternativeName>
</protein>
<dbReference type="InterPro" id="IPR027417">
    <property type="entry name" value="P-loop_NTPase"/>
</dbReference>
<dbReference type="FunFam" id="2.40.50.250:FF:000001">
    <property type="entry name" value="GTP-binding protein TypA"/>
    <property type="match status" value="1"/>
</dbReference>
<dbReference type="GO" id="GO:0003924">
    <property type="term" value="F:GTPase activity"/>
    <property type="evidence" value="ECO:0007669"/>
    <property type="project" value="UniProtKB-UniRule"/>
</dbReference>
<feature type="binding site" evidence="4">
    <location>
        <begin position="17"/>
        <end position="22"/>
    </location>
    <ligand>
        <name>GTP</name>
        <dbReference type="ChEBI" id="CHEBI:37565"/>
    </ligand>
</feature>
<comment type="function">
    <text evidence="4">A 50S ribosomal subunit assembly protein with GTPase activity, required for 50S subunit assembly at low temperatures, may also play a role in translation. Binds GTP and analogs. Binds the 70S ribosome between the 30S and 50S subunits, in a similar position as ribosome-bound EF-G; it contacts a number of ribosomal proteins, both rRNAs and the A-site tRNA.</text>
</comment>